<evidence type="ECO:0000313" key="2">
    <source>
        <dbReference type="EMBL" id="KAF0736330.1"/>
    </source>
</evidence>
<organism evidence="2 3">
    <name type="scientific">Aphanomyces euteiches</name>
    <dbReference type="NCBI Taxonomy" id="100861"/>
    <lineage>
        <taxon>Eukaryota</taxon>
        <taxon>Sar</taxon>
        <taxon>Stramenopiles</taxon>
        <taxon>Oomycota</taxon>
        <taxon>Saprolegniomycetes</taxon>
        <taxon>Saprolegniales</taxon>
        <taxon>Verrucalvaceae</taxon>
        <taxon>Aphanomyces</taxon>
    </lineage>
</organism>
<comment type="caution">
    <text evidence="2">The sequence shown here is derived from an EMBL/GenBank/DDBJ whole genome shotgun (WGS) entry which is preliminary data.</text>
</comment>
<keyword evidence="3" id="KW-1185">Reference proteome</keyword>
<dbReference type="Proteomes" id="UP000481153">
    <property type="component" value="Unassembled WGS sequence"/>
</dbReference>
<evidence type="ECO:0000313" key="3">
    <source>
        <dbReference type="Proteomes" id="UP000481153"/>
    </source>
</evidence>
<gene>
    <name evidence="2" type="ORF">Ae201684_007350</name>
</gene>
<name>A0A6G0X8H2_9STRA</name>
<accession>A0A6G0X8H2</accession>
<protein>
    <submittedName>
        <fullName evidence="2">Uncharacterized protein</fullName>
    </submittedName>
</protein>
<reference evidence="2 3" key="1">
    <citation type="submission" date="2019-07" db="EMBL/GenBank/DDBJ databases">
        <title>Genomics analysis of Aphanomyces spp. identifies a new class of oomycete effector associated with host adaptation.</title>
        <authorList>
            <person name="Gaulin E."/>
        </authorList>
    </citation>
    <scope>NUCLEOTIDE SEQUENCE [LARGE SCALE GENOMIC DNA]</scope>
    <source>
        <strain evidence="2 3">ATCC 201684</strain>
    </source>
</reference>
<proteinExistence type="predicted"/>
<evidence type="ECO:0000256" key="1">
    <source>
        <dbReference type="SAM" id="MobiDB-lite"/>
    </source>
</evidence>
<feature type="region of interest" description="Disordered" evidence="1">
    <location>
        <begin position="20"/>
        <end position="46"/>
    </location>
</feature>
<dbReference type="EMBL" id="VJMJ01000089">
    <property type="protein sequence ID" value="KAF0736330.1"/>
    <property type="molecule type" value="Genomic_DNA"/>
</dbReference>
<sequence length="145" mass="16870">MAMQKRLDGWRRRIQTRISQEGMLHETAERTGGGKTSIPRRSGGPKMLAEEMFDPVSATYPNGPRPRWTILSITTSFHVKKASWRRTAAAPSSWSRLPERVVDQKCKIRGRFPRRFGIILCQFRCRRGRHGFFLTLNAKRTRRQT</sequence>
<dbReference type="AlphaFoldDB" id="A0A6G0X8H2"/>